<dbReference type="InterPro" id="IPR001387">
    <property type="entry name" value="Cro/C1-type_HTH"/>
</dbReference>
<evidence type="ECO:0000259" key="2">
    <source>
        <dbReference type="PROSITE" id="PS50943"/>
    </source>
</evidence>
<dbReference type="PROSITE" id="PS50943">
    <property type="entry name" value="HTH_CROC1"/>
    <property type="match status" value="1"/>
</dbReference>
<name>A0A9D1MKR6_9FIRM</name>
<gene>
    <name evidence="3" type="ORF">IAB07_01030</name>
</gene>
<dbReference type="PANTHER" id="PTHR46558">
    <property type="entry name" value="TRACRIPTIONAL REGULATORY PROTEIN-RELATED-RELATED"/>
    <property type="match status" value="1"/>
</dbReference>
<dbReference type="PANTHER" id="PTHR46558:SF4">
    <property type="entry name" value="DNA-BIDING PHAGE PROTEIN"/>
    <property type="match status" value="1"/>
</dbReference>
<dbReference type="AlphaFoldDB" id="A0A9D1MKR6"/>
<dbReference type="SMART" id="SM00530">
    <property type="entry name" value="HTH_XRE"/>
    <property type="match status" value="1"/>
</dbReference>
<protein>
    <submittedName>
        <fullName evidence="3">Helix-turn-helix transcriptional regulator</fullName>
    </submittedName>
</protein>
<dbReference type="Proteomes" id="UP000824145">
    <property type="component" value="Unassembled WGS sequence"/>
</dbReference>
<dbReference type="Gene3D" id="1.10.260.40">
    <property type="entry name" value="lambda repressor-like DNA-binding domains"/>
    <property type="match status" value="1"/>
</dbReference>
<sequence length="77" mass="8219">MKAKSKKVLEIVAIVLAALIVAGAVAAGMTQAQLAQRLGVDQRTVSAWEKGVARPSFETLALICDLFDENFDSLLSE</sequence>
<evidence type="ECO:0000313" key="4">
    <source>
        <dbReference type="Proteomes" id="UP000824145"/>
    </source>
</evidence>
<dbReference type="GO" id="GO:0003677">
    <property type="term" value="F:DNA binding"/>
    <property type="evidence" value="ECO:0007669"/>
    <property type="project" value="UniProtKB-KW"/>
</dbReference>
<dbReference type="CDD" id="cd00093">
    <property type="entry name" value="HTH_XRE"/>
    <property type="match status" value="1"/>
</dbReference>
<comment type="caution">
    <text evidence="3">The sequence shown here is derived from an EMBL/GenBank/DDBJ whole genome shotgun (WGS) entry which is preliminary data.</text>
</comment>
<dbReference type="InterPro" id="IPR010982">
    <property type="entry name" value="Lambda_DNA-bd_dom_sf"/>
</dbReference>
<evidence type="ECO:0000313" key="3">
    <source>
        <dbReference type="EMBL" id="HIU62338.1"/>
    </source>
</evidence>
<accession>A0A9D1MKR6</accession>
<dbReference type="EMBL" id="DVNJ01000002">
    <property type="protein sequence ID" value="HIU62338.1"/>
    <property type="molecule type" value="Genomic_DNA"/>
</dbReference>
<feature type="domain" description="HTH cro/C1-type" evidence="2">
    <location>
        <begin position="26"/>
        <end position="74"/>
    </location>
</feature>
<evidence type="ECO:0000256" key="1">
    <source>
        <dbReference type="ARBA" id="ARBA00023125"/>
    </source>
</evidence>
<dbReference type="SUPFAM" id="SSF47413">
    <property type="entry name" value="lambda repressor-like DNA-binding domains"/>
    <property type="match status" value="1"/>
</dbReference>
<keyword evidence="1" id="KW-0238">DNA-binding</keyword>
<dbReference type="Pfam" id="PF01381">
    <property type="entry name" value="HTH_3"/>
    <property type="match status" value="1"/>
</dbReference>
<proteinExistence type="predicted"/>
<organism evidence="3 4">
    <name type="scientific">Candidatus Caccalectryoclostridium excrementigallinarum</name>
    <dbReference type="NCBI Taxonomy" id="2840710"/>
    <lineage>
        <taxon>Bacteria</taxon>
        <taxon>Bacillati</taxon>
        <taxon>Bacillota</taxon>
        <taxon>Clostridia</taxon>
        <taxon>Christensenellales</taxon>
        <taxon>Christensenellaceae</taxon>
        <taxon>Christensenellaceae incertae sedis</taxon>
        <taxon>Candidatus Caccalectryoclostridium</taxon>
    </lineage>
</organism>
<reference evidence="3" key="1">
    <citation type="submission" date="2020-10" db="EMBL/GenBank/DDBJ databases">
        <authorList>
            <person name="Gilroy R."/>
        </authorList>
    </citation>
    <scope>NUCLEOTIDE SEQUENCE</scope>
    <source>
        <strain evidence="3">9366</strain>
    </source>
</reference>
<reference evidence="3" key="2">
    <citation type="journal article" date="2021" name="PeerJ">
        <title>Extensive microbial diversity within the chicken gut microbiome revealed by metagenomics and culture.</title>
        <authorList>
            <person name="Gilroy R."/>
            <person name="Ravi A."/>
            <person name="Getino M."/>
            <person name="Pursley I."/>
            <person name="Horton D.L."/>
            <person name="Alikhan N.F."/>
            <person name="Baker D."/>
            <person name="Gharbi K."/>
            <person name="Hall N."/>
            <person name="Watson M."/>
            <person name="Adriaenssens E.M."/>
            <person name="Foster-Nyarko E."/>
            <person name="Jarju S."/>
            <person name="Secka A."/>
            <person name="Antonio M."/>
            <person name="Oren A."/>
            <person name="Chaudhuri R.R."/>
            <person name="La Ragione R."/>
            <person name="Hildebrand F."/>
            <person name="Pallen M.J."/>
        </authorList>
    </citation>
    <scope>NUCLEOTIDE SEQUENCE</scope>
    <source>
        <strain evidence="3">9366</strain>
    </source>
</reference>